<dbReference type="RefSeq" id="WP_227009202.1">
    <property type="nucleotide sequence ID" value="NZ_CP013187.1"/>
</dbReference>
<gene>
    <name evidence="2" type="ORF">PP2015_275</name>
</gene>
<dbReference type="GO" id="GO:0110154">
    <property type="term" value="P:RNA decapping"/>
    <property type="evidence" value="ECO:0007669"/>
    <property type="project" value="TreeGrafter"/>
</dbReference>
<dbReference type="EMBL" id="CP013187">
    <property type="protein sequence ID" value="ALO40802.1"/>
    <property type="molecule type" value="Genomic_DNA"/>
</dbReference>
<dbReference type="Pfam" id="PF00149">
    <property type="entry name" value="Metallophos"/>
    <property type="match status" value="1"/>
</dbReference>
<dbReference type="InterPro" id="IPR050126">
    <property type="entry name" value="Ap4A_hydrolase"/>
</dbReference>
<dbReference type="Proteomes" id="UP000061457">
    <property type="component" value="Chromosome I"/>
</dbReference>
<proteinExistence type="predicted"/>
<dbReference type="Gene3D" id="3.60.21.10">
    <property type="match status" value="1"/>
</dbReference>
<dbReference type="PATRIC" id="fig|161398.10.peg.282"/>
<dbReference type="KEGG" id="pphe:PP2015_275"/>
<dbReference type="GO" id="GO:0016791">
    <property type="term" value="F:phosphatase activity"/>
    <property type="evidence" value="ECO:0007669"/>
    <property type="project" value="TreeGrafter"/>
</dbReference>
<dbReference type="GO" id="GO:0008803">
    <property type="term" value="F:bis(5'-nucleosyl)-tetraphosphatase (symmetrical) activity"/>
    <property type="evidence" value="ECO:0007669"/>
    <property type="project" value="TreeGrafter"/>
</dbReference>
<evidence type="ECO:0000259" key="1">
    <source>
        <dbReference type="Pfam" id="PF00149"/>
    </source>
</evidence>
<keyword evidence="3" id="KW-1185">Reference proteome</keyword>
<sequence>MLKIGANAIKKVAVQKTLVIEPSKNVFVVGDLDGSLSGLLKALNRKGFVEHVDHLICLGDIIDRGSESIQLIQYLLDINADFLLGNHEHLMLESIISQDETAMRLWTANGGAWHHDVDKTKLKSVCNHLLNSSLSLLLEYRGKKIGLSHTIPPSWNWSSSPENSEGTVESLLWSRELFKSQKQSSNIGINFSIHGHNSTQMPIWIGNTYHIDTNYYGRPTVVNLSNLIDEKENSKV</sequence>
<dbReference type="STRING" id="161398.PP2015_275"/>
<organism evidence="2 3">
    <name type="scientific">Pseudoalteromonas phenolica</name>
    <dbReference type="NCBI Taxonomy" id="161398"/>
    <lineage>
        <taxon>Bacteria</taxon>
        <taxon>Pseudomonadati</taxon>
        <taxon>Pseudomonadota</taxon>
        <taxon>Gammaproteobacteria</taxon>
        <taxon>Alteromonadales</taxon>
        <taxon>Pseudoalteromonadaceae</taxon>
        <taxon>Pseudoalteromonas</taxon>
    </lineage>
</organism>
<dbReference type="AlphaFoldDB" id="A0A0S2JYF7"/>
<dbReference type="InterPro" id="IPR006186">
    <property type="entry name" value="Ser/Thr-sp_prot-phosphatase"/>
</dbReference>
<reference evidence="3" key="1">
    <citation type="submission" date="2015-11" db="EMBL/GenBank/DDBJ databases">
        <authorList>
            <person name="Kim K.M."/>
        </authorList>
    </citation>
    <scope>NUCLEOTIDE SEQUENCE [LARGE SCALE GENOMIC DNA]</scope>
    <source>
        <strain evidence="3">KCTC 12086</strain>
    </source>
</reference>
<dbReference type="PANTHER" id="PTHR42850:SF4">
    <property type="entry name" value="ZINC-DEPENDENT ENDOPOLYPHOSPHATASE"/>
    <property type="match status" value="1"/>
</dbReference>
<dbReference type="GO" id="GO:0005737">
    <property type="term" value="C:cytoplasm"/>
    <property type="evidence" value="ECO:0007669"/>
    <property type="project" value="TreeGrafter"/>
</dbReference>
<dbReference type="PANTHER" id="PTHR42850">
    <property type="entry name" value="METALLOPHOSPHOESTERASE"/>
    <property type="match status" value="1"/>
</dbReference>
<name>A0A0S2JYF7_9GAMM</name>
<feature type="domain" description="Calcineurin-like phosphoesterase" evidence="1">
    <location>
        <begin position="26"/>
        <end position="156"/>
    </location>
</feature>
<evidence type="ECO:0000313" key="2">
    <source>
        <dbReference type="EMBL" id="ALO40802.1"/>
    </source>
</evidence>
<dbReference type="InterPro" id="IPR029052">
    <property type="entry name" value="Metallo-depent_PP-like"/>
</dbReference>
<accession>A0A0S2JYF7</accession>
<evidence type="ECO:0000313" key="3">
    <source>
        <dbReference type="Proteomes" id="UP000061457"/>
    </source>
</evidence>
<dbReference type="PRINTS" id="PR00114">
    <property type="entry name" value="STPHPHTASE"/>
</dbReference>
<dbReference type="SUPFAM" id="SSF56300">
    <property type="entry name" value="Metallo-dependent phosphatases"/>
    <property type="match status" value="1"/>
</dbReference>
<dbReference type="InterPro" id="IPR004843">
    <property type="entry name" value="Calcineurin-like_PHP"/>
</dbReference>
<protein>
    <submittedName>
        <fullName evidence="2">Metallophosphoesterase</fullName>
    </submittedName>
</protein>